<evidence type="ECO:0000313" key="6">
    <source>
        <dbReference type="EMBL" id="EGV44333.1"/>
    </source>
</evidence>
<accession>G2EB95</accession>
<evidence type="ECO:0000256" key="1">
    <source>
        <dbReference type="ARBA" id="ARBA00022612"/>
    </source>
</evidence>
<dbReference type="Pfam" id="PF04586">
    <property type="entry name" value="Peptidase_S78"/>
    <property type="match status" value="1"/>
</dbReference>
<feature type="domain" description="Prohead serine protease" evidence="5">
    <location>
        <begin position="57"/>
        <end position="130"/>
    </location>
</feature>
<keyword evidence="3" id="KW-0378">Hydrolase</keyword>
<keyword evidence="1" id="KW-1188">Viral release from host cell</keyword>
<evidence type="ECO:0000256" key="3">
    <source>
        <dbReference type="ARBA" id="ARBA00022801"/>
    </source>
</evidence>
<sequence length="323" mass="35148">MPKPRFTFNDETEKNSYGFIIPTKGIDLKRFKKNPIMLDSHMNSTRAVIGMWEDTKADKSILSGLPVFDTEDETAALIAGKVDRGFIKSCSMGVRFQRDDMKFVNDVLVLEKCELYEVSIVAVPSNANAIRLYVDDSTEPLEDSEIQNLCLSALPVKPEVVNPEIPNPENTDMKITLTSVAAIALGFAATQLEHEAEAINAAVVKLQAEKQAAELKLSALQTANEAQALEAIKAKVQLAHKAGKIPADKVEDFVNLGIANEALLDSTMAAIPVRKSLAAQVIGGEAGAGEVKTVEDFMKLGHDAQLAFKADQPDSYKKLFTKN</sequence>
<name>G2EB95_9FLAO</name>
<reference evidence="6 7" key="1">
    <citation type="journal article" date="2008" name="Int. J. Syst. Evol. Microbiol.">
        <title>Bizionia argentinensis sp. nov., isolated from surface marine water in Antarctica.</title>
        <authorList>
            <person name="Bercovich A."/>
            <person name="Vazquez S.C."/>
            <person name="Yankilevich P."/>
            <person name="Coria S.H."/>
            <person name="Foti M."/>
            <person name="Hernandez E."/>
            <person name="Vidal A."/>
            <person name="Ruberto L."/>
            <person name="Melo C."/>
            <person name="Marenssi S."/>
            <person name="Criscuolo M."/>
            <person name="Memoli M."/>
            <person name="Arguelles M."/>
            <person name="Mac Cormack W.P."/>
        </authorList>
    </citation>
    <scope>NUCLEOTIDE SEQUENCE [LARGE SCALE GENOMIC DNA]</scope>
    <source>
        <strain evidence="6 7">JUB59</strain>
    </source>
</reference>
<dbReference type="STRING" id="1046627.BZARG_778"/>
<keyword evidence="7" id="KW-1185">Reference proteome</keyword>
<dbReference type="RefSeq" id="WP_008635488.1">
    <property type="nucleotide sequence ID" value="NZ_AFXZ01000009.1"/>
</dbReference>
<protein>
    <submittedName>
        <fullName evidence="6">Caudovirus prohead protease</fullName>
    </submittedName>
</protein>
<dbReference type="InterPro" id="IPR054613">
    <property type="entry name" value="Peptidase_S78_dom"/>
</dbReference>
<evidence type="ECO:0000313" key="7">
    <source>
        <dbReference type="Proteomes" id="UP000003730"/>
    </source>
</evidence>
<evidence type="ECO:0000256" key="4">
    <source>
        <dbReference type="SAM" id="Coils"/>
    </source>
</evidence>
<organism evidence="6 7">
    <name type="scientific">Bizionia argentinensis JUB59</name>
    <dbReference type="NCBI Taxonomy" id="1046627"/>
    <lineage>
        <taxon>Bacteria</taxon>
        <taxon>Pseudomonadati</taxon>
        <taxon>Bacteroidota</taxon>
        <taxon>Flavobacteriia</taxon>
        <taxon>Flavobacteriales</taxon>
        <taxon>Flavobacteriaceae</taxon>
        <taxon>Bizionia</taxon>
    </lineage>
</organism>
<keyword evidence="4" id="KW-0175">Coiled coil</keyword>
<evidence type="ECO:0000256" key="2">
    <source>
        <dbReference type="ARBA" id="ARBA00022670"/>
    </source>
</evidence>
<dbReference type="OrthoDB" id="1064922at2"/>
<dbReference type="GO" id="GO:0006508">
    <property type="term" value="P:proteolysis"/>
    <property type="evidence" value="ECO:0007669"/>
    <property type="project" value="UniProtKB-KW"/>
</dbReference>
<dbReference type="Proteomes" id="UP000003730">
    <property type="component" value="Unassembled WGS sequence"/>
</dbReference>
<dbReference type="eggNOG" id="COG3740">
    <property type="taxonomic scope" value="Bacteria"/>
</dbReference>
<keyword evidence="2 6" id="KW-0645">Protease</keyword>
<proteinExistence type="predicted"/>
<comment type="caution">
    <text evidence="6">The sequence shown here is derived from an EMBL/GenBank/DDBJ whole genome shotgun (WGS) entry which is preliminary data.</text>
</comment>
<feature type="coiled-coil region" evidence="4">
    <location>
        <begin position="189"/>
        <end position="223"/>
    </location>
</feature>
<dbReference type="AlphaFoldDB" id="G2EB95"/>
<dbReference type="EMBL" id="AFXZ01000009">
    <property type="protein sequence ID" value="EGV44333.1"/>
    <property type="molecule type" value="Genomic_DNA"/>
</dbReference>
<evidence type="ECO:0000259" key="5">
    <source>
        <dbReference type="Pfam" id="PF04586"/>
    </source>
</evidence>
<gene>
    <name evidence="6" type="ORF">BZARG_778</name>
</gene>
<dbReference type="GO" id="GO:0008233">
    <property type="term" value="F:peptidase activity"/>
    <property type="evidence" value="ECO:0007669"/>
    <property type="project" value="UniProtKB-KW"/>
</dbReference>